<comment type="similarity">
    <text evidence="3 7">Belongs to the MoeA family.</text>
</comment>
<keyword evidence="4 7" id="KW-0500">Molybdenum</keyword>
<dbReference type="InterPro" id="IPR038987">
    <property type="entry name" value="MoeA-like"/>
</dbReference>
<evidence type="ECO:0000256" key="5">
    <source>
        <dbReference type="ARBA" id="ARBA00023150"/>
    </source>
</evidence>
<evidence type="ECO:0000256" key="7">
    <source>
        <dbReference type="RuleBase" id="RU365090"/>
    </source>
</evidence>
<keyword evidence="7 9" id="KW-0808">Transferase</keyword>
<protein>
    <recommendedName>
        <fullName evidence="7">Molybdopterin molybdenumtransferase</fullName>
        <ecNumber evidence="7">2.10.1.1</ecNumber>
    </recommendedName>
</protein>
<dbReference type="Pfam" id="PF03453">
    <property type="entry name" value="MoeA_N"/>
    <property type="match status" value="1"/>
</dbReference>
<keyword evidence="7" id="KW-0479">Metal-binding</keyword>
<dbReference type="CDD" id="cd00887">
    <property type="entry name" value="MoeA"/>
    <property type="match status" value="1"/>
</dbReference>
<dbReference type="InterPro" id="IPR036688">
    <property type="entry name" value="MoeA_C_domain_IV_sf"/>
</dbReference>
<dbReference type="GO" id="GO:0006777">
    <property type="term" value="P:Mo-molybdopterin cofactor biosynthetic process"/>
    <property type="evidence" value="ECO:0007669"/>
    <property type="project" value="UniProtKB-UniRule"/>
</dbReference>
<dbReference type="GO" id="GO:0046872">
    <property type="term" value="F:metal ion binding"/>
    <property type="evidence" value="ECO:0007669"/>
    <property type="project" value="UniProtKB-UniRule"/>
</dbReference>
<dbReference type="SUPFAM" id="SSF63882">
    <property type="entry name" value="MoeA N-terminal region -like"/>
    <property type="match status" value="1"/>
</dbReference>
<dbReference type="InterPro" id="IPR001453">
    <property type="entry name" value="MoaB/Mog_dom"/>
</dbReference>
<dbReference type="PANTHER" id="PTHR10192">
    <property type="entry name" value="MOLYBDOPTERIN BIOSYNTHESIS PROTEIN"/>
    <property type="match status" value="1"/>
</dbReference>
<dbReference type="EC" id="2.10.1.1" evidence="7"/>
<dbReference type="GO" id="GO:0061599">
    <property type="term" value="F:molybdopterin molybdotransferase activity"/>
    <property type="evidence" value="ECO:0007669"/>
    <property type="project" value="UniProtKB-UniRule"/>
</dbReference>
<sequence length="390" mass="39102">MGNGHDAVSGHAGRPSWHEARGIAAAAGTALPPESVPLHAAIGRRLAADLVTPIDLPHFASAAMDGWLVVGDGPWTLVEASPGRGEASPIVTGALVPADAFAVLRSESGEVAGGVLRSTVAGEPRAGHHIRRPGTEALSGERLIAAGALLNPAHVALAAATGADELSVAAVPSVALVFTGDEVVTSGVPEPGRVRDSFAVQLPSLIGTLGGRVTGTARVPDRLDDTVAALRDADASLIVTTGGTGTSSADHLRDALLAVGARLLVDGVAMRPGGPTRIAQLPDGRLVAALPGNPLAAMVSAITLVEPLLAGLAGRPPEPVRTVRGSAVDGRAGSTVLVPYAEADGRAVVAAWRGAAMMRGLAGASGILVVPPEGLRDGEDAECVPVPWLR</sequence>
<keyword evidence="7" id="KW-0460">Magnesium</keyword>
<dbReference type="Pfam" id="PF00994">
    <property type="entry name" value="MoCF_biosynth"/>
    <property type="match status" value="1"/>
</dbReference>
<evidence type="ECO:0000256" key="2">
    <source>
        <dbReference type="ARBA" id="ARBA00005046"/>
    </source>
</evidence>
<dbReference type="GO" id="GO:0005829">
    <property type="term" value="C:cytosol"/>
    <property type="evidence" value="ECO:0007669"/>
    <property type="project" value="TreeGrafter"/>
</dbReference>
<dbReference type="Gene3D" id="2.40.340.10">
    <property type="entry name" value="MoeA, C-terminal, domain IV"/>
    <property type="match status" value="1"/>
</dbReference>
<evidence type="ECO:0000313" key="10">
    <source>
        <dbReference type="Proteomes" id="UP000515511"/>
    </source>
</evidence>
<dbReference type="UniPathway" id="UPA00344"/>
<dbReference type="KEGG" id="lse:F1C12_18995"/>
<evidence type="ECO:0000256" key="4">
    <source>
        <dbReference type="ARBA" id="ARBA00022505"/>
    </source>
</evidence>
<dbReference type="EMBL" id="CP043641">
    <property type="protein sequence ID" value="QNE36992.1"/>
    <property type="molecule type" value="Genomic_DNA"/>
</dbReference>
<dbReference type="Gene3D" id="3.40.980.10">
    <property type="entry name" value="MoaB/Mog-like domain"/>
    <property type="match status" value="1"/>
</dbReference>
<keyword evidence="5 7" id="KW-0501">Molybdenum cofactor biosynthesis</keyword>
<evidence type="ECO:0000313" key="9">
    <source>
        <dbReference type="EMBL" id="QNE36992.1"/>
    </source>
</evidence>
<proteinExistence type="inferred from homology"/>
<evidence type="ECO:0000256" key="1">
    <source>
        <dbReference type="ARBA" id="ARBA00002901"/>
    </source>
</evidence>
<gene>
    <name evidence="9" type="ORF">F1C12_18995</name>
</gene>
<dbReference type="AlphaFoldDB" id="A0A7G6YES7"/>
<dbReference type="InterPro" id="IPR005110">
    <property type="entry name" value="MoeA_linker/N"/>
</dbReference>
<comment type="function">
    <text evidence="1 7">Catalyzes the insertion of molybdate into adenylated molybdopterin with the concomitant release of AMP.</text>
</comment>
<evidence type="ECO:0000256" key="6">
    <source>
        <dbReference type="ARBA" id="ARBA00047317"/>
    </source>
</evidence>
<accession>A0A7G6YES7</accession>
<dbReference type="InterPro" id="IPR008284">
    <property type="entry name" value="MoCF_biosynth_CS"/>
</dbReference>
<dbReference type="InterPro" id="IPR036425">
    <property type="entry name" value="MoaB/Mog-like_dom_sf"/>
</dbReference>
<dbReference type="InterPro" id="IPR036135">
    <property type="entry name" value="MoeA_linker/N_sf"/>
</dbReference>
<organism evidence="9 10">
    <name type="scientific">Leifsonia shinshuensis</name>
    <dbReference type="NCBI Taxonomy" id="150026"/>
    <lineage>
        <taxon>Bacteria</taxon>
        <taxon>Bacillati</taxon>
        <taxon>Actinomycetota</taxon>
        <taxon>Actinomycetes</taxon>
        <taxon>Micrococcales</taxon>
        <taxon>Microbacteriaceae</taxon>
        <taxon>Leifsonia</taxon>
    </lineage>
</organism>
<comment type="cofactor">
    <cofactor evidence="7">
        <name>Mg(2+)</name>
        <dbReference type="ChEBI" id="CHEBI:18420"/>
    </cofactor>
</comment>
<dbReference type="Gene3D" id="2.170.190.11">
    <property type="entry name" value="Molybdopterin biosynthesis moea protein, domain 3"/>
    <property type="match status" value="1"/>
</dbReference>
<name>A0A7G6YES7_9MICO</name>
<dbReference type="SUPFAM" id="SSF53218">
    <property type="entry name" value="Molybdenum cofactor biosynthesis proteins"/>
    <property type="match status" value="1"/>
</dbReference>
<comment type="pathway">
    <text evidence="2 7">Cofactor biosynthesis; molybdopterin biosynthesis.</text>
</comment>
<dbReference type="Gene3D" id="3.90.105.10">
    <property type="entry name" value="Molybdopterin biosynthesis moea protein, domain 2"/>
    <property type="match status" value="1"/>
</dbReference>
<feature type="domain" description="MoaB/Mog" evidence="8">
    <location>
        <begin position="175"/>
        <end position="311"/>
    </location>
</feature>
<dbReference type="SMART" id="SM00852">
    <property type="entry name" value="MoCF_biosynth"/>
    <property type="match status" value="1"/>
</dbReference>
<dbReference type="PROSITE" id="PS01078">
    <property type="entry name" value="MOCF_BIOSYNTHESIS_1"/>
    <property type="match status" value="1"/>
</dbReference>
<evidence type="ECO:0000259" key="8">
    <source>
        <dbReference type="SMART" id="SM00852"/>
    </source>
</evidence>
<reference evidence="10" key="1">
    <citation type="submission" date="2019-09" db="EMBL/GenBank/DDBJ databases">
        <title>Antimicrobial potential of Antarctic Bacteria.</title>
        <authorList>
            <person name="Benaud N."/>
            <person name="Edwards R.J."/>
            <person name="Ferrari B.C."/>
        </authorList>
    </citation>
    <scope>NUCLEOTIDE SEQUENCE [LARGE SCALE GENOMIC DNA]</scope>
    <source>
        <strain evidence="10">INR9</strain>
    </source>
</reference>
<dbReference type="Proteomes" id="UP000515511">
    <property type="component" value="Chromosome"/>
</dbReference>
<evidence type="ECO:0000256" key="3">
    <source>
        <dbReference type="ARBA" id="ARBA00010763"/>
    </source>
</evidence>
<comment type="catalytic activity">
    <reaction evidence="6">
        <text>adenylyl-molybdopterin + molybdate = Mo-molybdopterin + AMP + H(+)</text>
        <dbReference type="Rhea" id="RHEA:35047"/>
        <dbReference type="ChEBI" id="CHEBI:15378"/>
        <dbReference type="ChEBI" id="CHEBI:36264"/>
        <dbReference type="ChEBI" id="CHEBI:62727"/>
        <dbReference type="ChEBI" id="CHEBI:71302"/>
        <dbReference type="ChEBI" id="CHEBI:456215"/>
        <dbReference type="EC" id="2.10.1.1"/>
    </reaction>
</comment>
<dbReference type="PANTHER" id="PTHR10192:SF5">
    <property type="entry name" value="GEPHYRIN"/>
    <property type="match status" value="1"/>
</dbReference>